<keyword evidence="5" id="KW-1185">Reference proteome</keyword>
<dbReference type="PANTHER" id="PTHR43308">
    <property type="entry name" value="OUTER MEMBRANE PROTEIN ALPHA-RELATED"/>
    <property type="match status" value="1"/>
</dbReference>
<dbReference type="InterPro" id="IPR051465">
    <property type="entry name" value="Cell_Envelope_Struct_Comp"/>
</dbReference>
<evidence type="ECO:0000256" key="2">
    <source>
        <dbReference type="SAM" id="SignalP"/>
    </source>
</evidence>
<feature type="domain" description="SLH" evidence="3">
    <location>
        <begin position="85"/>
        <end position="138"/>
    </location>
</feature>
<reference evidence="4 5" key="1">
    <citation type="submission" date="2018-03" db="EMBL/GenBank/DDBJ databases">
        <title>Genomic Encyclopedia of Type Strains, Phase III (KMG-III): the genomes of soil and plant-associated and newly described type strains.</title>
        <authorList>
            <person name="Whitman W."/>
        </authorList>
    </citation>
    <scope>NUCLEOTIDE SEQUENCE [LARGE SCALE GENOMIC DNA]</scope>
    <source>
        <strain evidence="4 5">CGMCC 1.07653</strain>
    </source>
</reference>
<sequence length="382" mass="43270">MLKQMTGLLAGTALYFAFSLPAAAFPDVADDFWGHDEIDYLTETGIITGHSDGRFLPMEDVTREQSVYLIYRALDLEPQNPENLSFQDVPTYNNFDEMLAAAVDAGIYQDDHLFRPDDSLTRAEMAAVITRAYNLTGEPAAEFRDVNSESWEAEYIGYLGHNQLTTGYPDLTFRPDQNITRAEFATFAARAENSEFKQENTIIPQHETAEIYTPYAVGGPSQTFINDVFRDAAIDSVRKFENLQVEDPDISYIGEYSVQMDTPDYLSIVLDDYYTSEVLGSMHWQEGITIDRNEARVMNIGDFFETANYETMLNETLEPMVEERDATGRTDFQFEGFYEDNGDFYIYETGMVIVFPEGALTNASEGVQRFEIPWSAIDGSLN</sequence>
<dbReference type="EMBL" id="PYAV01000004">
    <property type="protein sequence ID" value="PSL48517.1"/>
    <property type="molecule type" value="Genomic_DNA"/>
</dbReference>
<feature type="chain" id="PRO_5038641218" evidence="2">
    <location>
        <begin position="25"/>
        <end position="382"/>
    </location>
</feature>
<dbReference type="Gene3D" id="3.90.640.20">
    <property type="entry name" value="Heat-shock cognate protein, ATPase"/>
    <property type="match status" value="1"/>
</dbReference>
<proteinExistence type="predicted"/>
<evidence type="ECO:0000259" key="3">
    <source>
        <dbReference type="PROSITE" id="PS51272"/>
    </source>
</evidence>
<dbReference type="InterPro" id="IPR037126">
    <property type="entry name" value="PdaC/RsiV-like_sf"/>
</dbReference>
<organism evidence="4 5">
    <name type="scientific">Salsuginibacillus halophilus</name>
    <dbReference type="NCBI Taxonomy" id="517424"/>
    <lineage>
        <taxon>Bacteria</taxon>
        <taxon>Bacillati</taxon>
        <taxon>Bacillota</taxon>
        <taxon>Bacilli</taxon>
        <taxon>Bacillales</taxon>
        <taxon>Bacillaceae</taxon>
        <taxon>Salsuginibacillus</taxon>
    </lineage>
</organism>
<dbReference type="Pfam" id="PF00395">
    <property type="entry name" value="SLH"/>
    <property type="match status" value="2"/>
</dbReference>
<feature type="domain" description="SLH" evidence="3">
    <location>
        <begin position="21"/>
        <end position="84"/>
    </location>
</feature>
<dbReference type="Pfam" id="PF11738">
    <property type="entry name" value="DUF3298"/>
    <property type="match status" value="1"/>
</dbReference>
<dbReference type="Proteomes" id="UP000242310">
    <property type="component" value="Unassembled WGS sequence"/>
</dbReference>
<feature type="signal peptide" evidence="2">
    <location>
        <begin position="1"/>
        <end position="24"/>
    </location>
</feature>
<comment type="caution">
    <text evidence="4">The sequence shown here is derived from an EMBL/GenBank/DDBJ whole genome shotgun (WGS) entry which is preliminary data.</text>
</comment>
<dbReference type="RefSeq" id="WP_181315259.1">
    <property type="nucleotide sequence ID" value="NZ_PYAV01000004.1"/>
</dbReference>
<dbReference type="AlphaFoldDB" id="A0A2P8HQL9"/>
<accession>A0A2P8HQL9</accession>
<dbReference type="InterPro" id="IPR001119">
    <property type="entry name" value="SLH_dom"/>
</dbReference>
<dbReference type="InterPro" id="IPR021729">
    <property type="entry name" value="DUF3298"/>
</dbReference>
<evidence type="ECO:0000313" key="4">
    <source>
        <dbReference type="EMBL" id="PSL48517.1"/>
    </source>
</evidence>
<name>A0A2P8HQL9_9BACI</name>
<gene>
    <name evidence="4" type="ORF">B0H94_104117</name>
</gene>
<evidence type="ECO:0000256" key="1">
    <source>
        <dbReference type="ARBA" id="ARBA00022729"/>
    </source>
</evidence>
<keyword evidence="1 2" id="KW-0732">Signal</keyword>
<dbReference type="PROSITE" id="PS51272">
    <property type="entry name" value="SLH"/>
    <property type="match status" value="3"/>
</dbReference>
<evidence type="ECO:0000313" key="5">
    <source>
        <dbReference type="Proteomes" id="UP000242310"/>
    </source>
</evidence>
<protein>
    <submittedName>
        <fullName evidence="4">S-layer family protein</fullName>
    </submittedName>
</protein>
<feature type="domain" description="SLH" evidence="3">
    <location>
        <begin position="139"/>
        <end position="202"/>
    </location>
</feature>
<dbReference type="PANTHER" id="PTHR43308:SF5">
    <property type="entry name" value="S-LAYER PROTEIN _ PEPTIDOGLYCAN ENDO-BETA-N-ACETYLGLUCOSAMINIDASE"/>
    <property type="match status" value="1"/>
</dbReference>